<dbReference type="Pfam" id="PF01722">
    <property type="entry name" value="BolA"/>
    <property type="match status" value="1"/>
</dbReference>
<dbReference type="InterPro" id="IPR036065">
    <property type="entry name" value="BolA-like_sf"/>
</dbReference>
<comment type="caution">
    <text evidence="3">The sequence shown here is derived from an EMBL/GenBank/DDBJ whole genome shotgun (WGS) entry which is preliminary data.</text>
</comment>
<evidence type="ECO:0000313" key="3">
    <source>
        <dbReference type="EMBL" id="RDI38453.1"/>
    </source>
</evidence>
<sequence length="87" mass="9741">MQPEEIKHLIEAGLKGSEAYVEGDGTHFTAAVICPVFAGRSRIQKQQLVYDTVRAQLLDGRLHALSITTFTPEEWQQLKDDLNAEES</sequence>
<dbReference type="OrthoDB" id="9801469at2"/>
<dbReference type="PIRSF" id="PIRSF003113">
    <property type="entry name" value="BolA"/>
    <property type="match status" value="1"/>
</dbReference>
<dbReference type="EMBL" id="QQAX01000032">
    <property type="protein sequence ID" value="RDI38453.1"/>
    <property type="molecule type" value="Genomic_DNA"/>
</dbReference>
<dbReference type="InterPro" id="IPR050961">
    <property type="entry name" value="BolA/IbaG_stress_morph_reg"/>
</dbReference>
<proteinExistence type="inferred from homology"/>
<reference evidence="3 4" key="1">
    <citation type="submission" date="2018-07" db="EMBL/GenBank/DDBJ databases">
        <title>Genomic Encyclopedia of Type Strains, Phase IV (KMG-IV): sequencing the most valuable type-strain genomes for metagenomic binning, comparative biology and taxonomic classification.</title>
        <authorList>
            <person name="Goeker M."/>
        </authorList>
    </citation>
    <scope>NUCLEOTIDE SEQUENCE [LARGE SCALE GENOMIC DNA]</scope>
    <source>
        <strain evidence="3 4">DSM 16500</strain>
    </source>
</reference>
<dbReference type="Proteomes" id="UP000254720">
    <property type="component" value="Unassembled WGS sequence"/>
</dbReference>
<evidence type="ECO:0000256" key="1">
    <source>
        <dbReference type="ARBA" id="ARBA00005578"/>
    </source>
</evidence>
<dbReference type="PANTHER" id="PTHR46229">
    <property type="entry name" value="BOLA TRANSCRIPTION REGULATOR"/>
    <property type="match status" value="1"/>
</dbReference>
<dbReference type="RefSeq" id="WP_114835338.1">
    <property type="nucleotide sequence ID" value="NZ_LR699114.1"/>
</dbReference>
<organism evidence="3 4">
    <name type="scientific">Aquicella lusitana</name>
    <dbReference type="NCBI Taxonomy" id="254246"/>
    <lineage>
        <taxon>Bacteria</taxon>
        <taxon>Pseudomonadati</taxon>
        <taxon>Pseudomonadota</taxon>
        <taxon>Gammaproteobacteria</taxon>
        <taxon>Legionellales</taxon>
        <taxon>Coxiellaceae</taxon>
        <taxon>Aquicella</taxon>
    </lineage>
</organism>
<dbReference type="InterPro" id="IPR002634">
    <property type="entry name" value="BolA"/>
</dbReference>
<gene>
    <name evidence="3" type="ORF">C8D86_13212</name>
</gene>
<keyword evidence="4" id="KW-1185">Reference proteome</keyword>
<evidence type="ECO:0000256" key="2">
    <source>
        <dbReference type="RuleBase" id="RU003860"/>
    </source>
</evidence>
<protein>
    <submittedName>
        <fullName evidence="3">Acid stress-induced BolA-like protein IbaG/YrbA</fullName>
    </submittedName>
</protein>
<dbReference type="AlphaFoldDB" id="A0A370G8V7"/>
<accession>A0A370G8V7</accession>
<evidence type="ECO:0000313" key="4">
    <source>
        <dbReference type="Proteomes" id="UP000254720"/>
    </source>
</evidence>
<dbReference type="PANTHER" id="PTHR46229:SF2">
    <property type="entry name" value="BOLA-LIKE PROTEIN 1"/>
    <property type="match status" value="1"/>
</dbReference>
<dbReference type="Gene3D" id="3.30.300.90">
    <property type="entry name" value="BolA-like"/>
    <property type="match status" value="1"/>
</dbReference>
<name>A0A370G8V7_9COXI</name>
<dbReference type="SUPFAM" id="SSF82657">
    <property type="entry name" value="BolA-like"/>
    <property type="match status" value="1"/>
</dbReference>
<comment type="similarity">
    <text evidence="1 2">Belongs to the BolA/IbaG family.</text>
</comment>